<dbReference type="RefSeq" id="XP_025492087.1">
    <property type="nucleotide sequence ID" value="XM_025639300.1"/>
</dbReference>
<evidence type="ECO:0000256" key="1">
    <source>
        <dbReference type="ARBA" id="ARBA00003199"/>
    </source>
</evidence>
<evidence type="ECO:0000313" key="10">
    <source>
        <dbReference type="Proteomes" id="UP000248340"/>
    </source>
</evidence>
<dbReference type="GO" id="GO:0043531">
    <property type="term" value="F:ADP binding"/>
    <property type="evidence" value="ECO:0007669"/>
    <property type="project" value="InterPro"/>
</dbReference>
<protein>
    <recommendedName>
        <fullName evidence="3">Protein FAM118B</fullName>
    </recommendedName>
</protein>
<dbReference type="PANTHER" id="PTHR28623:SF1">
    <property type="entry name" value="PROTEIN FAM118B"/>
    <property type="match status" value="1"/>
</dbReference>
<dbReference type="InterPro" id="IPR002182">
    <property type="entry name" value="NB-ARC"/>
</dbReference>
<keyword evidence="10" id="KW-1185">Reference proteome</keyword>
<dbReference type="PANTHER" id="PTHR28623">
    <property type="entry name" value="PROTEIN FAM118B"/>
    <property type="match status" value="1"/>
</dbReference>
<reference evidence="9 10" key="1">
    <citation type="submission" date="2016-12" db="EMBL/GenBank/DDBJ databases">
        <title>The genomes of Aspergillus section Nigri reveals drivers in fungal speciation.</title>
        <authorList>
            <consortium name="DOE Joint Genome Institute"/>
            <person name="Vesth T.C."/>
            <person name="Nybo J."/>
            <person name="Theobald S."/>
            <person name="Brandl J."/>
            <person name="Frisvad J.C."/>
            <person name="Nielsen K.F."/>
            <person name="Lyhne E.K."/>
            <person name="Kogle M.E."/>
            <person name="Kuo A."/>
            <person name="Riley R."/>
            <person name="Clum A."/>
            <person name="Nolan M."/>
            <person name="Lipzen A."/>
            <person name="Salamov A."/>
            <person name="Henrissat B."/>
            <person name="Wiebenga A."/>
            <person name="De Vries R.P."/>
            <person name="Grigoriev I.V."/>
            <person name="Mortensen U.H."/>
            <person name="Andersen M.R."/>
            <person name="Baker S.E."/>
        </authorList>
    </citation>
    <scope>NUCLEOTIDE SEQUENCE [LARGE SCALE GENOMIC DNA]</scope>
    <source>
        <strain evidence="9 10">CBS 121591</strain>
    </source>
</reference>
<keyword evidence="5" id="KW-0007">Acetylation</keyword>
<dbReference type="OrthoDB" id="6247875at2759"/>
<comment type="similarity">
    <text evidence="2">Belongs to the FAM118 family.</text>
</comment>
<dbReference type="STRING" id="1448315.A0A319CEV2"/>
<evidence type="ECO:0000256" key="3">
    <source>
        <dbReference type="ARBA" id="ARBA00014026"/>
    </source>
</evidence>
<dbReference type="VEuPathDB" id="FungiDB:BO82DRAFT_402103"/>
<dbReference type="Proteomes" id="UP000248340">
    <property type="component" value="Unassembled WGS sequence"/>
</dbReference>
<feature type="domain" description="NB-ARC" evidence="8">
    <location>
        <begin position="362"/>
        <end position="511"/>
    </location>
</feature>
<sequence length="1163" mass="130370">MTSLLDEIIASLQSQPEPPTGQIQTMYVEKIRSAFPHGADTKGHLTILVGAGASIGAVQASELTSVSESDKQKTLSGLSWAGLLHDGLLYLKENHERSFDAYEQAELHMYTKILERVLGGAPASIGTLLRAAAFLKAKLTDRGKLVEWLDTRFAKLYDKWVGDRPNRLLDAIRELSDTGARIMTTNYDDLLSRHCHAQSIVAAQAGEMQRFFQRSDEKKRILHIHGLWSEPAGAVLDGVDYSRVIQDDRLKSFLQACFTSDEVVLFLGTGSGLNDPNLGRLLDWASDMLHPGPNGHFILLRDEEENERLFLNDLRYGPEYGSLPPFLGTLKREKSQNQSTAIPWQFPEVFPFNKRRFVPREALQTQIEEQLNVMNEPRVCALQGMGGIGKTEMARNVALAFKDKCHVFWIDCRTRTGMDEDFLAIGPALNLGTGFCDFRNIKNTIASRDDWIMIMDNVDDNETLIHLQMNMIPSPVRGRILLTGRVTTIGNVKDAPALRFPIMSATEAEALLRKLMLSSPVSEQEAHKLVEVLKYLPLAIEQAGCYIRATGRSIQNYMKLYEDEGMKPVLLACRVADPNVLPILSTFAMSYQSLSSDAQMLLKVLALIGPGGVSDDFLQRSADTHPLESSLASYLIHDHPDTPLPQDLSSLLSKSHRREVAIDSLVEVALLQRVDTRLIMHPMQLEWLKATYLEPARDSISLLVLAMVANFFASMTDREFVLRSSYVYYARTCIEILSKSYTNALDEVTLARLCFYLGRVFWLVRDDVAAAYLYERALAGSLASLQQPHILTFWTRKNLGLIYMEHGFFKSAYEQLKDASSLLPGSFERDPLPEAILVSNAGRVARDKVRSSPHGKIPAADSFLASFHTESQATAYKLLMSSIDKNVEQAMARNMLWATEPSSLPISRTYDSGCRFCHGDETRLLDRVKRMFRDSERLNLERSLCAVEVHLQAIYRILLGDAFGAASLCHRAASSDWKRNAAHTIPSYSWAQRMLFKVATCGVHTRVFETYGGTVSPASAKLSEVLLECRMRKDPFVGGFVTHSWNGLIEPASTKGLAALLDEFIHRGTFLGELTPLWSHCQWSSSSFRTGLAPVADYESEEAIAASYFYMIFILAYLLVGQSHRALEIFCEKIFEPQQTAEVCENRQSLVDKLQNVRQVEKV</sequence>
<organism evidence="9 10">
    <name type="scientific">Aspergillus uvarum CBS 121591</name>
    <dbReference type="NCBI Taxonomy" id="1448315"/>
    <lineage>
        <taxon>Eukaryota</taxon>
        <taxon>Fungi</taxon>
        <taxon>Dikarya</taxon>
        <taxon>Ascomycota</taxon>
        <taxon>Pezizomycotina</taxon>
        <taxon>Eurotiomycetes</taxon>
        <taxon>Eurotiomycetidae</taxon>
        <taxon>Eurotiales</taxon>
        <taxon>Aspergillaceae</taxon>
        <taxon>Aspergillus</taxon>
        <taxon>Aspergillus subgen. Circumdati</taxon>
    </lineage>
</organism>
<evidence type="ECO:0000313" key="9">
    <source>
        <dbReference type="EMBL" id="PYH81887.1"/>
    </source>
</evidence>
<evidence type="ECO:0000256" key="2">
    <source>
        <dbReference type="ARBA" id="ARBA00006491"/>
    </source>
</evidence>
<evidence type="ECO:0000256" key="6">
    <source>
        <dbReference type="ARBA" id="ARBA00023242"/>
    </source>
</evidence>
<gene>
    <name evidence="9" type="ORF">BO82DRAFT_402103</name>
</gene>
<evidence type="ECO:0000256" key="5">
    <source>
        <dbReference type="ARBA" id="ARBA00022990"/>
    </source>
</evidence>
<comment type="subcellular location">
    <subcellularLocation>
        <location evidence="7">Nucleus</location>
        <location evidence="7">Nuclear body</location>
    </subcellularLocation>
</comment>
<dbReference type="InterPro" id="IPR038916">
    <property type="entry name" value="FAM118"/>
</dbReference>
<keyword evidence="6" id="KW-0539">Nucleus</keyword>
<dbReference type="Pfam" id="PF13289">
    <property type="entry name" value="SIR2_2"/>
    <property type="match status" value="1"/>
</dbReference>
<dbReference type="GeneID" id="37142042"/>
<evidence type="ECO:0000256" key="4">
    <source>
        <dbReference type="ARBA" id="ARBA00022553"/>
    </source>
</evidence>
<dbReference type="InterPro" id="IPR027417">
    <property type="entry name" value="P-loop_NTPase"/>
</dbReference>
<accession>A0A319CEV2</accession>
<dbReference type="SUPFAM" id="SSF52540">
    <property type="entry name" value="P-loop containing nucleoside triphosphate hydrolases"/>
    <property type="match status" value="1"/>
</dbReference>
<proteinExistence type="inferred from homology"/>
<dbReference type="Pfam" id="PF00931">
    <property type="entry name" value="NB-ARC"/>
    <property type="match status" value="1"/>
</dbReference>
<evidence type="ECO:0000256" key="7">
    <source>
        <dbReference type="ARBA" id="ARBA00034306"/>
    </source>
</evidence>
<dbReference type="Gene3D" id="3.40.50.300">
    <property type="entry name" value="P-loop containing nucleotide triphosphate hydrolases"/>
    <property type="match status" value="1"/>
</dbReference>
<name>A0A319CEV2_9EURO</name>
<dbReference type="EMBL" id="KZ821699">
    <property type="protein sequence ID" value="PYH81887.1"/>
    <property type="molecule type" value="Genomic_DNA"/>
</dbReference>
<dbReference type="GO" id="GO:0016604">
    <property type="term" value="C:nuclear body"/>
    <property type="evidence" value="ECO:0007669"/>
    <property type="project" value="UniProtKB-SubCell"/>
</dbReference>
<evidence type="ECO:0000259" key="8">
    <source>
        <dbReference type="Pfam" id="PF00931"/>
    </source>
</evidence>
<comment type="function">
    <text evidence="1">May play a role in Cajal bodies formation.</text>
</comment>
<dbReference type="AlphaFoldDB" id="A0A319CEV2"/>
<keyword evidence="4" id="KW-0597">Phosphoprotein</keyword>